<accession>A0A1I1C338</accession>
<organism evidence="1 2">
    <name type="scientific">Algoriphagus aquimarinus</name>
    <dbReference type="NCBI Taxonomy" id="237018"/>
    <lineage>
        <taxon>Bacteria</taxon>
        <taxon>Pseudomonadati</taxon>
        <taxon>Bacteroidota</taxon>
        <taxon>Cytophagia</taxon>
        <taxon>Cytophagales</taxon>
        <taxon>Cyclobacteriaceae</taxon>
        <taxon>Algoriphagus</taxon>
    </lineage>
</organism>
<dbReference type="OrthoDB" id="1467713at2"/>
<dbReference type="EMBL" id="FOKK01000021">
    <property type="protein sequence ID" value="SFB56777.1"/>
    <property type="molecule type" value="Genomic_DNA"/>
</dbReference>
<reference evidence="1 2" key="1">
    <citation type="submission" date="2016-10" db="EMBL/GenBank/DDBJ databases">
        <authorList>
            <person name="de Groot N.N."/>
        </authorList>
    </citation>
    <scope>NUCLEOTIDE SEQUENCE [LARGE SCALE GENOMIC DNA]</scope>
    <source>
        <strain evidence="1 2">DSM 23399</strain>
    </source>
</reference>
<dbReference type="Proteomes" id="UP000198790">
    <property type="component" value="Unassembled WGS sequence"/>
</dbReference>
<evidence type="ECO:0000313" key="1">
    <source>
        <dbReference type="EMBL" id="SFB56777.1"/>
    </source>
</evidence>
<dbReference type="STRING" id="237018.SAMN04489723_12143"/>
<protein>
    <submittedName>
        <fullName evidence="1">Uncharacterized protein</fullName>
    </submittedName>
</protein>
<gene>
    <name evidence="1" type="ORF">SAMN04489723_12143</name>
</gene>
<evidence type="ECO:0000313" key="2">
    <source>
        <dbReference type="Proteomes" id="UP000198790"/>
    </source>
</evidence>
<proteinExistence type="predicted"/>
<name>A0A1I1C338_9BACT</name>
<sequence length="79" mass="9561">MRVVKEFIQEDIRISMFSWNNKYILKYELGPMEQTFKIPETDVLAEEDLEIFWTGDFFEKVKARFKEMGQSFRAEVENL</sequence>
<dbReference type="RefSeq" id="WP_092900816.1">
    <property type="nucleotide sequence ID" value="NZ_FOKK01000021.1"/>
</dbReference>
<keyword evidence="2" id="KW-1185">Reference proteome</keyword>
<dbReference type="AlphaFoldDB" id="A0A1I1C338"/>